<proteinExistence type="predicted"/>
<sequence>MEVTKNNSHNWRSNFVTLLTADRAESTVRVYEMMKSGGWRCNSEADGGTAFGGGGGGKKSSVHGRRQLLRCLTLNGVAIDVGRHQLLRCLMLNAGGGIPESIILGMRCCFGSS</sequence>
<evidence type="ECO:0000313" key="2">
    <source>
        <dbReference type="Proteomes" id="UP001056120"/>
    </source>
</evidence>
<organism evidence="1 2">
    <name type="scientific">Smallanthus sonchifolius</name>
    <dbReference type="NCBI Taxonomy" id="185202"/>
    <lineage>
        <taxon>Eukaryota</taxon>
        <taxon>Viridiplantae</taxon>
        <taxon>Streptophyta</taxon>
        <taxon>Embryophyta</taxon>
        <taxon>Tracheophyta</taxon>
        <taxon>Spermatophyta</taxon>
        <taxon>Magnoliopsida</taxon>
        <taxon>eudicotyledons</taxon>
        <taxon>Gunneridae</taxon>
        <taxon>Pentapetalae</taxon>
        <taxon>asterids</taxon>
        <taxon>campanulids</taxon>
        <taxon>Asterales</taxon>
        <taxon>Asteraceae</taxon>
        <taxon>Asteroideae</taxon>
        <taxon>Heliantheae alliance</taxon>
        <taxon>Millerieae</taxon>
        <taxon>Smallanthus</taxon>
    </lineage>
</organism>
<gene>
    <name evidence="1" type="ORF">L1987_12074</name>
</gene>
<name>A0ACB9JFE5_9ASTR</name>
<reference evidence="1 2" key="2">
    <citation type="journal article" date="2022" name="Mol. Ecol. Resour.">
        <title>The genomes of chicory, endive, great burdock and yacon provide insights into Asteraceae paleo-polyploidization history and plant inulin production.</title>
        <authorList>
            <person name="Fan W."/>
            <person name="Wang S."/>
            <person name="Wang H."/>
            <person name="Wang A."/>
            <person name="Jiang F."/>
            <person name="Liu H."/>
            <person name="Zhao H."/>
            <person name="Xu D."/>
            <person name="Zhang Y."/>
        </authorList>
    </citation>
    <scope>NUCLEOTIDE SEQUENCE [LARGE SCALE GENOMIC DNA]</scope>
    <source>
        <strain evidence="2">cv. Yunnan</strain>
        <tissue evidence="1">Leaves</tissue>
    </source>
</reference>
<keyword evidence="2" id="KW-1185">Reference proteome</keyword>
<reference evidence="2" key="1">
    <citation type="journal article" date="2022" name="Mol. Ecol. Resour.">
        <title>The genomes of chicory, endive, great burdock and yacon provide insights into Asteraceae palaeo-polyploidization history and plant inulin production.</title>
        <authorList>
            <person name="Fan W."/>
            <person name="Wang S."/>
            <person name="Wang H."/>
            <person name="Wang A."/>
            <person name="Jiang F."/>
            <person name="Liu H."/>
            <person name="Zhao H."/>
            <person name="Xu D."/>
            <person name="Zhang Y."/>
        </authorList>
    </citation>
    <scope>NUCLEOTIDE SEQUENCE [LARGE SCALE GENOMIC DNA]</scope>
    <source>
        <strain evidence="2">cv. Yunnan</strain>
    </source>
</reference>
<dbReference type="EMBL" id="CM042021">
    <property type="protein sequence ID" value="KAI3818270.1"/>
    <property type="molecule type" value="Genomic_DNA"/>
</dbReference>
<accession>A0ACB9JFE5</accession>
<dbReference type="Proteomes" id="UP001056120">
    <property type="component" value="Linkage Group LG04"/>
</dbReference>
<comment type="caution">
    <text evidence="1">The sequence shown here is derived from an EMBL/GenBank/DDBJ whole genome shotgun (WGS) entry which is preliminary data.</text>
</comment>
<protein>
    <submittedName>
        <fullName evidence="1">Uncharacterized protein</fullName>
    </submittedName>
</protein>
<evidence type="ECO:0000313" key="1">
    <source>
        <dbReference type="EMBL" id="KAI3818270.1"/>
    </source>
</evidence>